<dbReference type="InterPro" id="IPR036322">
    <property type="entry name" value="WD40_repeat_dom_sf"/>
</dbReference>
<reference evidence="5 6" key="1">
    <citation type="journal article" date="2023" name="Nat. Commun.">
        <title>Origin of minicircular mitochondrial genomes in red algae.</title>
        <authorList>
            <person name="Lee Y."/>
            <person name="Cho C.H."/>
            <person name="Lee Y.M."/>
            <person name="Park S.I."/>
            <person name="Yang J.H."/>
            <person name="West J.A."/>
            <person name="Bhattacharya D."/>
            <person name="Yoon H.S."/>
        </authorList>
    </citation>
    <scope>NUCLEOTIDE SEQUENCE [LARGE SCALE GENOMIC DNA]</scope>
    <source>
        <strain evidence="5 6">CCMP1338</strain>
        <tissue evidence="5">Whole cell</tissue>
    </source>
</reference>
<evidence type="ECO:0000256" key="3">
    <source>
        <dbReference type="ARBA" id="ARBA00022737"/>
    </source>
</evidence>
<comment type="caution">
    <text evidence="5">The sequence shown here is derived from an EMBL/GenBank/DDBJ whole genome shotgun (WGS) entry which is preliminary data.</text>
</comment>
<dbReference type="Gene3D" id="2.130.10.10">
    <property type="entry name" value="YVTN repeat-like/Quinoprotein amine dehydrogenase"/>
    <property type="match status" value="2"/>
</dbReference>
<keyword evidence="6" id="KW-1185">Reference proteome</keyword>
<evidence type="ECO:0000256" key="4">
    <source>
        <dbReference type="RuleBase" id="RU331113"/>
    </source>
</evidence>
<comment type="similarity">
    <text evidence="1 4">Belongs to the phosphatase 2A regulatory subunit B family.</text>
</comment>
<keyword evidence="3 4" id="KW-0677">Repeat</keyword>
<organism evidence="5 6">
    <name type="scientific">Rhodosorus marinus</name>
    <dbReference type="NCBI Taxonomy" id="101924"/>
    <lineage>
        <taxon>Eukaryota</taxon>
        <taxon>Rhodophyta</taxon>
        <taxon>Stylonematophyceae</taxon>
        <taxon>Stylonematales</taxon>
        <taxon>Stylonemataceae</taxon>
        <taxon>Rhodosorus</taxon>
    </lineage>
</organism>
<dbReference type="Pfam" id="PF00400">
    <property type="entry name" value="WD40"/>
    <property type="match status" value="1"/>
</dbReference>
<dbReference type="SMART" id="SM00320">
    <property type="entry name" value="WD40"/>
    <property type="match status" value="6"/>
</dbReference>
<dbReference type="GO" id="GO:0019888">
    <property type="term" value="F:protein phosphatase regulator activity"/>
    <property type="evidence" value="ECO:0007669"/>
    <property type="project" value="InterPro"/>
</dbReference>
<dbReference type="InterPro" id="IPR015943">
    <property type="entry name" value="WD40/YVTN_repeat-like_dom_sf"/>
</dbReference>
<keyword evidence="2 4" id="KW-0853">WD repeat</keyword>
<name>A0AAV8UJY3_9RHOD</name>
<protein>
    <recommendedName>
        <fullName evidence="4">Serine/threonine-protein phosphatase 2A 55 kDa regulatory subunit B</fullName>
    </recommendedName>
</protein>
<gene>
    <name evidence="5" type="ORF">NDN08_003977</name>
</gene>
<dbReference type="PANTHER" id="PTHR11871">
    <property type="entry name" value="PROTEIN PHOSPHATASE PP2A REGULATORY SUBUNIT B"/>
    <property type="match status" value="1"/>
</dbReference>
<dbReference type="PIRSF" id="PIRSF037309">
    <property type="entry name" value="PP2A_PR55"/>
    <property type="match status" value="1"/>
</dbReference>
<sequence length="447" mass="49952">MRPKLQFAQAFGERGVDGGLGIQDVDLISAVQFSDTGDMVATGDKGGRVVLLRAVEDNAHPKQVEFRFWTQFQSHEPEFDYLKSMEIEEKINRICWLDQTGGACRLLTTNDKTIKLFKVDERNVTRVQTMDHFQGRNGISNAAVPVRSSPSKLTIPRIQGREAIISSSCTRSFANAHTYHINSVSVSSDEETFLSADDLRVNLWHLEKGERGFNVLDLKPENMEDLNEVITCAQFHPEHCNLFAISTSRAVVKLNDLRASALCEGSAKEFTVPDDVSRNQSFFSEIVASIADLKFSQDGKYFCTRDYETLRIWDMRKETEPLKIIPVFEQINSRLVELYENECIFDRFQCAFSNDGSSVVTGSYNGLFCSFSLERGDDLAVEASVDFVSGANGKHLLSAPDLVNASILESGMPELVEPVKRIMHVDASPTEKVYAVAAGPSLYIFHS</sequence>
<dbReference type="Proteomes" id="UP001157974">
    <property type="component" value="Unassembled WGS sequence"/>
</dbReference>
<proteinExistence type="inferred from homology"/>
<accession>A0AAV8UJY3</accession>
<evidence type="ECO:0000313" key="6">
    <source>
        <dbReference type="Proteomes" id="UP001157974"/>
    </source>
</evidence>
<dbReference type="InterPro" id="IPR001680">
    <property type="entry name" value="WD40_rpt"/>
</dbReference>
<dbReference type="EMBL" id="JAMWBK010000010">
    <property type="protein sequence ID" value="KAJ8901771.1"/>
    <property type="molecule type" value="Genomic_DNA"/>
</dbReference>
<dbReference type="GO" id="GO:0000159">
    <property type="term" value="C:protein phosphatase type 2A complex"/>
    <property type="evidence" value="ECO:0007669"/>
    <property type="project" value="UniProtKB-UniRule"/>
</dbReference>
<dbReference type="AlphaFoldDB" id="A0AAV8UJY3"/>
<evidence type="ECO:0000256" key="1">
    <source>
        <dbReference type="ARBA" id="ARBA00008259"/>
    </source>
</evidence>
<evidence type="ECO:0000313" key="5">
    <source>
        <dbReference type="EMBL" id="KAJ8901771.1"/>
    </source>
</evidence>
<dbReference type="SUPFAM" id="SSF50978">
    <property type="entry name" value="WD40 repeat-like"/>
    <property type="match status" value="1"/>
</dbReference>
<dbReference type="PRINTS" id="PR00600">
    <property type="entry name" value="PP2APR55"/>
</dbReference>
<dbReference type="InterPro" id="IPR000009">
    <property type="entry name" value="PP2A_PR55"/>
</dbReference>
<evidence type="ECO:0000256" key="2">
    <source>
        <dbReference type="ARBA" id="ARBA00022574"/>
    </source>
</evidence>